<feature type="region of interest" description="Disordered" evidence="3">
    <location>
        <begin position="57"/>
        <end position="76"/>
    </location>
</feature>
<dbReference type="PANTHER" id="PTHR33222">
    <property type="match status" value="1"/>
</dbReference>
<dbReference type="Pfam" id="PF14159">
    <property type="entry name" value="CAAD"/>
    <property type="match status" value="1"/>
</dbReference>
<dbReference type="PANTHER" id="PTHR33222:SF2">
    <property type="entry name" value="PROTEIN CURVATURE THYLAKOID 1D, CHLOROPLASTIC"/>
    <property type="match status" value="1"/>
</dbReference>
<feature type="domain" description="Cyanobacterial aminoacyl-tRNA synthetase CAAD" evidence="5">
    <location>
        <begin position="130"/>
        <end position="205"/>
    </location>
</feature>
<keyword evidence="4" id="KW-0812">Transmembrane</keyword>
<gene>
    <name evidence="6" type="ORF">CJ030_MR5G013421</name>
</gene>
<evidence type="ECO:0000256" key="2">
    <source>
        <dbReference type="SAM" id="Coils"/>
    </source>
</evidence>
<dbReference type="GO" id="GO:0009535">
    <property type="term" value="C:chloroplast thylakoid membrane"/>
    <property type="evidence" value="ECO:0007669"/>
    <property type="project" value="TreeGrafter"/>
</dbReference>
<feature type="transmembrane region" description="Helical" evidence="4">
    <location>
        <begin position="136"/>
        <end position="154"/>
    </location>
</feature>
<keyword evidence="2" id="KW-0175">Coiled coil</keyword>
<keyword evidence="4" id="KW-0472">Membrane</keyword>
<accession>A0A6A1VR98</accession>
<dbReference type="Proteomes" id="UP000516437">
    <property type="component" value="Chromosome 5"/>
</dbReference>
<evidence type="ECO:0000259" key="5">
    <source>
        <dbReference type="Pfam" id="PF14159"/>
    </source>
</evidence>
<feature type="transmembrane region" description="Helical" evidence="4">
    <location>
        <begin position="166"/>
        <end position="185"/>
    </location>
</feature>
<protein>
    <submittedName>
        <fullName evidence="6">Protein CURVATURE THYLAKOID 1D, chloroplastic</fullName>
    </submittedName>
</protein>
<comment type="subcellular location">
    <subcellularLocation>
        <location evidence="1">Membrane</location>
        <topology evidence="1">Multi-pass membrane protein</topology>
    </subcellularLocation>
</comment>
<evidence type="ECO:0000256" key="1">
    <source>
        <dbReference type="ARBA" id="ARBA00004141"/>
    </source>
</evidence>
<dbReference type="AlphaFoldDB" id="A0A6A1VR98"/>
<keyword evidence="4" id="KW-1133">Transmembrane helix</keyword>
<evidence type="ECO:0000313" key="7">
    <source>
        <dbReference type="Proteomes" id="UP000516437"/>
    </source>
</evidence>
<evidence type="ECO:0000256" key="4">
    <source>
        <dbReference type="SAM" id="Phobius"/>
    </source>
</evidence>
<feature type="coiled-coil region" evidence="2">
    <location>
        <begin position="182"/>
        <end position="209"/>
    </location>
</feature>
<comment type="caution">
    <text evidence="6">The sequence shown here is derived from an EMBL/GenBank/DDBJ whole genome shotgun (WGS) entry which is preliminary data.</text>
</comment>
<evidence type="ECO:0000256" key="3">
    <source>
        <dbReference type="SAM" id="MobiDB-lite"/>
    </source>
</evidence>
<dbReference type="InterPro" id="IPR033344">
    <property type="entry name" value="CURT1"/>
</dbReference>
<dbReference type="InterPro" id="IPR025564">
    <property type="entry name" value="CAAD_dom"/>
</dbReference>
<proteinExistence type="predicted"/>
<keyword evidence="7" id="KW-1185">Reference proteome</keyword>
<organism evidence="6 7">
    <name type="scientific">Morella rubra</name>
    <name type="common">Chinese bayberry</name>
    <dbReference type="NCBI Taxonomy" id="262757"/>
    <lineage>
        <taxon>Eukaryota</taxon>
        <taxon>Viridiplantae</taxon>
        <taxon>Streptophyta</taxon>
        <taxon>Embryophyta</taxon>
        <taxon>Tracheophyta</taxon>
        <taxon>Spermatophyta</taxon>
        <taxon>Magnoliopsida</taxon>
        <taxon>eudicotyledons</taxon>
        <taxon>Gunneridae</taxon>
        <taxon>Pentapetalae</taxon>
        <taxon>rosids</taxon>
        <taxon>fabids</taxon>
        <taxon>Fagales</taxon>
        <taxon>Myricaceae</taxon>
        <taxon>Morella</taxon>
    </lineage>
</organism>
<feature type="compositionally biased region" description="Polar residues" evidence="3">
    <location>
        <begin position="61"/>
        <end position="70"/>
    </location>
</feature>
<sequence>MELCTATQAISNPPKCHRGLFAKTPTHLRSKPSLPLRPTPLSSTCRGLHSRLVFNNPLPRATTSEETSTGGDRYFGEERDGVITMEDVSSTEKNTFIETVAAEAPNEESPADDQKQSFEFLDNLDIKFDSDDTYTLLLYGACAAVALWLASAIVSSIDTIPVFPKLMEVVGLGYTVWFSYRYLIFKKNREEFATKIEELKQEILGSKDD</sequence>
<name>A0A6A1VR98_9ROSI</name>
<reference evidence="6 7" key="1">
    <citation type="journal article" date="2019" name="Plant Biotechnol. J.">
        <title>The red bayberry genome and genetic basis of sex determination.</title>
        <authorList>
            <person name="Jia H.M."/>
            <person name="Jia H.J."/>
            <person name="Cai Q.L."/>
            <person name="Wang Y."/>
            <person name="Zhao H.B."/>
            <person name="Yang W.F."/>
            <person name="Wang G.Y."/>
            <person name="Li Y.H."/>
            <person name="Zhan D.L."/>
            <person name="Shen Y.T."/>
            <person name="Niu Q.F."/>
            <person name="Chang L."/>
            <person name="Qiu J."/>
            <person name="Zhao L."/>
            <person name="Xie H.B."/>
            <person name="Fu W.Y."/>
            <person name="Jin J."/>
            <person name="Li X.W."/>
            <person name="Jiao Y."/>
            <person name="Zhou C.C."/>
            <person name="Tu T."/>
            <person name="Chai C.Y."/>
            <person name="Gao J.L."/>
            <person name="Fan L.J."/>
            <person name="van de Weg E."/>
            <person name="Wang J.Y."/>
            <person name="Gao Z.S."/>
        </authorList>
    </citation>
    <scope>NUCLEOTIDE SEQUENCE [LARGE SCALE GENOMIC DNA]</scope>
    <source>
        <tissue evidence="6">Leaves</tissue>
    </source>
</reference>
<dbReference type="OrthoDB" id="2014299at2759"/>
<evidence type="ECO:0000313" key="6">
    <source>
        <dbReference type="EMBL" id="KAB1214536.1"/>
    </source>
</evidence>
<dbReference type="EMBL" id="RXIC02000023">
    <property type="protein sequence ID" value="KAB1214536.1"/>
    <property type="molecule type" value="Genomic_DNA"/>
</dbReference>